<dbReference type="InterPro" id="IPR004127">
    <property type="entry name" value="Prefoldin_subunit_alpha"/>
</dbReference>
<dbReference type="GO" id="GO:0019212">
    <property type="term" value="F:phosphatase inhibitor activity"/>
    <property type="evidence" value="ECO:0000318"/>
    <property type="project" value="GO_Central"/>
</dbReference>
<dbReference type="SUPFAM" id="SSF46579">
    <property type="entry name" value="Prefoldin"/>
    <property type="match status" value="1"/>
</dbReference>
<feature type="region of interest" description="Disordered" evidence="4">
    <location>
        <begin position="340"/>
        <end position="374"/>
    </location>
</feature>
<evidence type="ECO:0000313" key="5">
    <source>
        <dbReference type="Proteomes" id="UP000813463"/>
    </source>
</evidence>
<comment type="similarity">
    <text evidence="3">Belongs to the RNA polymerase II subunit 5-mediating protein family.</text>
</comment>
<dbReference type="GO" id="GO:0005634">
    <property type="term" value="C:nucleus"/>
    <property type="evidence" value="ECO:0007669"/>
    <property type="project" value="UniProtKB-SubCell"/>
</dbReference>
<feature type="compositionally biased region" description="Acidic residues" evidence="4">
    <location>
        <begin position="200"/>
        <end position="214"/>
    </location>
</feature>
<evidence type="ECO:0000256" key="1">
    <source>
        <dbReference type="ARBA" id="ARBA00004123"/>
    </source>
</evidence>
<dbReference type="PANTHER" id="PTHR15111">
    <property type="entry name" value="RNA POLYMERASE II SUBUNIT 5-MEDIATING PROTEIN NNX3"/>
    <property type="match status" value="1"/>
</dbReference>
<evidence type="ECO:0000256" key="2">
    <source>
        <dbReference type="ARBA" id="ARBA00023242"/>
    </source>
</evidence>
<dbReference type="GO" id="GO:2001243">
    <property type="term" value="P:negative regulation of intrinsic apoptotic signaling pathway"/>
    <property type="evidence" value="ECO:0000318"/>
    <property type="project" value="GO_Central"/>
</dbReference>
<dbReference type="KEGG" id="soe:110795627"/>
<dbReference type="AlphaFoldDB" id="A0A9R0K3F5"/>
<dbReference type="PANTHER" id="PTHR15111:SF0">
    <property type="entry name" value="UNCONVENTIONAL PREFOLDIN RPB5 INTERACTOR 1"/>
    <property type="match status" value="1"/>
</dbReference>
<reference evidence="5" key="1">
    <citation type="journal article" date="2021" name="Nat. Commun.">
        <title>Genomic analyses provide insights into spinach domestication and the genetic basis of agronomic traits.</title>
        <authorList>
            <person name="Cai X."/>
            <person name="Sun X."/>
            <person name="Xu C."/>
            <person name="Sun H."/>
            <person name="Wang X."/>
            <person name="Ge C."/>
            <person name="Zhang Z."/>
            <person name="Wang Q."/>
            <person name="Fei Z."/>
            <person name="Jiao C."/>
            <person name="Wang Q."/>
        </authorList>
    </citation>
    <scope>NUCLEOTIDE SEQUENCE [LARGE SCALE GENOMIC DNA]</scope>
    <source>
        <strain evidence="5">cv. Varoflay</strain>
    </source>
</reference>
<evidence type="ECO:0000256" key="4">
    <source>
        <dbReference type="SAM" id="MobiDB-lite"/>
    </source>
</evidence>
<feature type="region of interest" description="Disordered" evidence="4">
    <location>
        <begin position="154"/>
        <end position="184"/>
    </location>
</feature>
<keyword evidence="5" id="KW-1185">Reference proteome</keyword>
<gene>
    <name evidence="6" type="primary">LOC110795627</name>
</gene>
<dbReference type="RefSeq" id="XP_021856343.1">
    <property type="nucleotide sequence ID" value="XM_022000651.2"/>
</dbReference>
<protein>
    <recommendedName>
        <fullName evidence="7">RNA polymerase II subunit 5-mediating protein homolog</fullName>
    </recommendedName>
</protein>
<dbReference type="GeneID" id="110795627"/>
<name>A0A9R0K3F5_SPIOL</name>
<dbReference type="Gene3D" id="1.10.287.370">
    <property type="match status" value="1"/>
</dbReference>
<dbReference type="Proteomes" id="UP000813463">
    <property type="component" value="Chromosome 5"/>
</dbReference>
<accession>A0A9R0K3F5</accession>
<dbReference type="GO" id="GO:0003682">
    <property type="term" value="F:chromatin binding"/>
    <property type="evidence" value="ECO:0000318"/>
    <property type="project" value="GO_Central"/>
</dbReference>
<evidence type="ECO:0000313" key="6">
    <source>
        <dbReference type="RefSeq" id="XP_021856343.1"/>
    </source>
</evidence>
<comment type="subcellular location">
    <subcellularLocation>
        <location evidence="1">Nucleus</location>
    </subcellularLocation>
</comment>
<dbReference type="InterPro" id="IPR052255">
    <property type="entry name" value="RNA_pol_II_subunit5-mediator"/>
</dbReference>
<dbReference type="GO" id="GO:0003714">
    <property type="term" value="F:transcription corepressor activity"/>
    <property type="evidence" value="ECO:0000318"/>
    <property type="project" value="GO_Central"/>
</dbReference>
<proteinExistence type="inferred from homology"/>
<organism evidence="5 6">
    <name type="scientific">Spinacia oleracea</name>
    <name type="common">Spinach</name>
    <dbReference type="NCBI Taxonomy" id="3562"/>
    <lineage>
        <taxon>Eukaryota</taxon>
        <taxon>Viridiplantae</taxon>
        <taxon>Streptophyta</taxon>
        <taxon>Embryophyta</taxon>
        <taxon>Tracheophyta</taxon>
        <taxon>Spermatophyta</taxon>
        <taxon>Magnoliopsida</taxon>
        <taxon>eudicotyledons</taxon>
        <taxon>Gunneridae</taxon>
        <taxon>Pentapetalae</taxon>
        <taxon>Caryophyllales</taxon>
        <taxon>Chenopodiaceae</taxon>
        <taxon>Chenopodioideae</taxon>
        <taxon>Anserineae</taxon>
        <taxon>Spinacia</taxon>
    </lineage>
</organism>
<dbReference type="InterPro" id="IPR009053">
    <property type="entry name" value="Prefoldin"/>
</dbReference>
<dbReference type="GO" id="GO:0009409">
    <property type="term" value="P:response to cold"/>
    <property type="evidence" value="ECO:0007669"/>
    <property type="project" value="UniProtKB-ARBA"/>
</dbReference>
<keyword evidence="2" id="KW-0539">Nucleus</keyword>
<dbReference type="Pfam" id="PF02996">
    <property type="entry name" value="Prefoldin"/>
    <property type="match status" value="1"/>
</dbReference>
<dbReference type="GO" id="GO:0000122">
    <property type="term" value="P:negative regulation of transcription by RNA polymerase II"/>
    <property type="evidence" value="ECO:0000318"/>
    <property type="project" value="GO_Central"/>
</dbReference>
<dbReference type="CDD" id="cd23159">
    <property type="entry name" value="Prefoldin_URI1"/>
    <property type="match status" value="1"/>
</dbReference>
<feature type="compositionally biased region" description="Polar residues" evidence="4">
    <location>
        <begin position="353"/>
        <end position="362"/>
    </location>
</feature>
<dbReference type="GO" id="GO:0006457">
    <property type="term" value="P:protein folding"/>
    <property type="evidence" value="ECO:0007669"/>
    <property type="project" value="UniProtKB-ARBA"/>
</dbReference>
<feature type="region of interest" description="Disordered" evidence="4">
    <location>
        <begin position="286"/>
        <end position="322"/>
    </location>
</feature>
<sequence>MATARGKGTVTSLSSTFPAEEARKAADLVNHTINEKRSELDNLRSFVADNTNLINLVQRLPDELHHHIQVPFGKAAFFPGRLVHTNEFLVLLGEGYFADRTAKQTVDILKRRGQTLESHVDSVKAVIKDLKAEASFFYRTAEEAAEGLVEIREELSDDEDSEGSQEKEDAASEPEVGIGSSAAVLDDEEYARIMSRLDELEKEELEEEEEDEDTEDHRDVTNGEDFNNSEQSEVQHHTKVLSDSISLPNDADKSIHTYLNLQPNHKDDCSRGKDILQKFVERPMEEDNVPSVVKTSFPSESRSKSEVYVPAPKPEVGNQLSRQVKTDSLKAFTGSIIERTDNLQISPDREPINQPSNSQPSKPVSRFKMQRRGV</sequence>
<feature type="region of interest" description="Disordered" evidence="4">
    <location>
        <begin position="200"/>
        <end position="251"/>
    </location>
</feature>
<evidence type="ECO:0008006" key="7">
    <source>
        <dbReference type="Google" id="ProtNLM"/>
    </source>
</evidence>
<evidence type="ECO:0000256" key="3">
    <source>
        <dbReference type="ARBA" id="ARBA00038295"/>
    </source>
</evidence>
<dbReference type="OrthoDB" id="21413at2759"/>
<reference evidence="6" key="2">
    <citation type="submission" date="2025-08" db="UniProtKB">
        <authorList>
            <consortium name="RefSeq"/>
        </authorList>
    </citation>
    <scope>IDENTIFICATION</scope>
    <source>
        <tissue evidence="6">Leaf</tissue>
    </source>
</reference>